<dbReference type="GO" id="GO:0016853">
    <property type="term" value="F:isomerase activity"/>
    <property type="evidence" value="ECO:0007669"/>
    <property type="project" value="UniProtKB-KW"/>
</dbReference>
<dbReference type="SUPFAM" id="SSF51658">
    <property type="entry name" value="Xylose isomerase-like"/>
    <property type="match status" value="1"/>
</dbReference>
<organism evidence="2 3">
    <name type="scientific">Endosaccharibacter trunci</name>
    <dbReference type="NCBI Taxonomy" id="2812733"/>
    <lineage>
        <taxon>Bacteria</taxon>
        <taxon>Pseudomonadati</taxon>
        <taxon>Pseudomonadota</taxon>
        <taxon>Alphaproteobacteria</taxon>
        <taxon>Acetobacterales</taxon>
        <taxon>Acetobacteraceae</taxon>
        <taxon>Endosaccharibacter</taxon>
    </lineage>
</organism>
<sequence>MSLRLGVSNLAWPAEAEDRALALLAERGAQGVEVAPTKIAPWDELSGERLAQFRARADAAGLKTSSLQAVFFGKPEASLLGDAAGFDAMCEHTRTLAGIADALGAGVAVFGAPKSRLRGALPVDDAMQLAAERLRVLGDLAAAGGLSFGMEPVPPVYGADFLNHARDMLALVALTDHPNIRPHLDTACVALAGDDPVAAIASAMPGLAHYHMAEPELGPFVSPKLDHEAAGRALNESGYAGWLVIEMKQGEGDGLDAVSTAIDFAKRHYIRV</sequence>
<keyword evidence="2" id="KW-0413">Isomerase</keyword>
<keyword evidence="3" id="KW-1185">Reference proteome</keyword>
<dbReference type="InterPro" id="IPR013022">
    <property type="entry name" value="Xyl_isomerase-like_TIM-brl"/>
</dbReference>
<dbReference type="PANTHER" id="PTHR12110">
    <property type="entry name" value="HYDROXYPYRUVATE ISOMERASE"/>
    <property type="match status" value="1"/>
</dbReference>
<dbReference type="Pfam" id="PF01261">
    <property type="entry name" value="AP_endonuc_2"/>
    <property type="match status" value="1"/>
</dbReference>
<dbReference type="RefSeq" id="WP_422862491.1">
    <property type="nucleotide sequence ID" value="NZ_JAMSKV010000001.1"/>
</dbReference>
<evidence type="ECO:0000313" key="3">
    <source>
        <dbReference type="Proteomes" id="UP001524587"/>
    </source>
</evidence>
<dbReference type="Proteomes" id="UP001524587">
    <property type="component" value="Unassembled WGS sequence"/>
</dbReference>
<feature type="domain" description="Xylose isomerase-like TIM barrel" evidence="1">
    <location>
        <begin position="21"/>
        <end position="267"/>
    </location>
</feature>
<accession>A0ABT1W2H2</accession>
<dbReference type="Gene3D" id="3.20.20.150">
    <property type="entry name" value="Divalent-metal-dependent TIM barrel enzymes"/>
    <property type="match status" value="1"/>
</dbReference>
<dbReference type="PANTHER" id="PTHR12110:SF21">
    <property type="entry name" value="XYLOSE ISOMERASE-LIKE TIM BARREL DOMAIN-CONTAINING PROTEIN"/>
    <property type="match status" value="1"/>
</dbReference>
<reference evidence="2 3" key="1">
    <citation type="submission" date="2022-06" db="EMBL/GenBank/DDBJ databases">
        <title>Endosaccharibacter gen. nov., sp. nov., endophytic bacteria isolated from sugarcane.</title>
        <authorList>
            <person name="Pitiwittayakul N."/>
            <person name="Yukphan P."/>
            <person name="Charoenyingcharoen P."/>
            <person name="Tanasupawat S."/>
        </authorList>
    </citation>
    <scope>NUCLEOTIDE SEQUENCE [LARGE SCALE GENOMIC DNA]</scope>
    <source>
        <strain evidence="2 3">KSS8</strain>
    </source>
</reference>
<dbReference type="EMBL" id="JAMSKV010000001">
    <property type="protein sequence ID" value="MCQ8277049.1"/>
    <property type="molecule type" value="Genomic_DNA"/>
</dbReference>
<evidence type="ECO:0000259" key="1">
    <source>
        <dbReference type="Pfam" id="PF01261"/>
    </source>
</evidence>
<name>A0ABT1W2H2_9PROT</name>
<comment type="caution">
    <text evidence="2">The sequence shown here is derived from an EMBL/GenBank/DDBJ whole genome shotgun (WGS) entry which is preliminary data.</text>
</comment>
<proteinExistence type="predicted"/>
<evidence type="ECO:0000313" key="2">
    <source>
        <dbReference type="EMBL" id="MCQ8277049.1"/>
    </source>
</evidence>
<dbReference type="InterPro" id="IPR050312">
    <property type="entry name" value="IolE/XylAMocC-like"/>
</dbReference>
<dbReference type="InterPro" id="IPR036237">
    <property type="entry name" value="Xyl_isomerase-like_sf"/>
</dbReference>
<gene>
    <name evidence="2" type="ORF">NFI95_01115</name>
</gene>
<protein>
    <submittedName>
        <fullName evidence="2">Sugar phosphate isomerase/epimerase</fullName>
    </submittedName>
</protein>